<evidence type="ECO:0000256" key="7">
    <source>
        <dbReference type="ARBA" id="ARBA00022777"/>
    </source>
</evidence>
<evidence type="ECO:0000256" key="9">
    <source>
        <dbReference type="ARBA" id="ARBA00023012"/>
    </source>
</evidence>
<sequence length="466" mass="49267">MTASSRAPSMVSTVRTRTVAVVCAALSVISIAAVVGLSALVDVYTQRHVDLAARVLDFAASSHDETNPLDPVDFAKTLPRNTTVIFADRGGTHTVWSTSSSRSAESDVDSLLRQCAPTNDIVDATMGGHPVRARALRFDNPVVIGNRTTGWRATADTAVVALGARSATKLTRVMAAVAAITGIATMIGAAAATTVLVRRTMSPLTRLTTAVQGLGPRPRAGSLPRGAGSRFREAATLTEAIADLVDRRARAEEELREFIANTSHELRTPLTKIQGWSELYFQRPPTAVHTDRAMQSIVEECDRMRAMIDGLSMLARAQEIPELATEDVDVCALCRTVAEDVAVISPGCRVRTDIPEQPILIAAHSDRITQVLRNIVGNSLVHGGPDVCIGIRVAADSHGVSIDVTDDGHGIPAEHHPSLFARNYSAAEGGSGLGLAIVRAIVTSYGGDVSLRSVAGEGTAVTLHFP</sequence>
<dbReference type="InterPro" id="IPR005467">
    <property type="entry name" value="His_kinase_dom"/>
</dbReference>
<gene>
    <name evidence="14" type="ordered locus">Mvan_2335</name>
</gene>
<evidence type="ECO:0000256" key="8">
    <source>
        <dbReference type="ARBA" id="ARBA00022989"/>
    </source>
</evidence>
<evidence type="ECO:0000256" key="2">
    <source>
        <dbReference type="ARBA" id="ARBA00004236"/>
    </source>
</evidence>
<keyword evidence="11" id="KW-0175">Coiled coil</keyword>
<dbReference type="AlphaFoldDB" id="A1T7J9"/>
<evidence type="ECO:0000256" key="4">
    <source>
        <dbReference type="ARBA" id="ARBA00022553"/>
    </source>
</evidence>
<dbReference type="InterPro" id="IPR036890">
    <property type="entry name" value="HATPase_C_sf"/>
</dbReference>
<comment type="subcellular location">
    <subcellularLocation>
        <location evidence="2">Cell membrane</location>
    </subcellularLocation>
</comment>
<protein>
    <recommendedName>
        <fullName evidence="3">histidine kinase</fullName>
        <ecNumber evidence="3">2.7.13.3</ecNumber>
    </recommendedName>
</protein>
<keyword evidence="6 12" id="KW-0812">Transmembrane</keyword>
<dbReference type="SMART" id="SM00387">
    <property type="entry name" value="HATPase_c"/>
    <property type="match status" value="1"/>
</dbReference>
<dbReference type="Proteomes" id="UP000009159">
    <property type="component" value="Chromosome"/>
</dbReference>
<dbReference type="Pfam" id="PF00512">
    <property type="entry name" value="HisKA"/>
    <property type="match status" value="1"/>
</dbReference>
<evidence type="ECO:0000256" key="12">
    <source>
        <dbReference type="SAM" id="Phobius"/>
    </source>
</evidence>
<dbReference type="GO" id="GO:0000155">
    <property type="term" value="F:phosphorelay sensor kinase activity"/>
    <property type="evidence" value="ECO:0007669"/>
    <property type="project" value="InterPro"/>
</dbReference>
<comment type="catalytic activity">
    <reaction evidence="1">
        <text>ATP + protein L-histidine = ADP + protein N-phospho-L-histidine.</text>
        <dbReference type="EC" id="2.7.13.3"/>
    </reaction>
</comment>
<dbReference type="Gene3D" id="1.10.287.130">
    <property type="match status" value="1"/>
</dbReference>
<dbReference type="InterPro" id="IPR050428">
    <property type="entry name" value="TCS_sensor_his_kinase"/>
</dbReference>
<keyword evidence="5" id="KW-0808">Transferase</keyword>
<feature type="coiled-coil region" evidence="11">
    <location>
        <begin position="234"/>
        <end position="261"/>
    </location>
</feature>
<feature type="domain" description="Histidine kinase" evidence="13">
    <location>
        <begin position="261"/>
        <end position="466"/>
    </location>
</feature>
<evidence type="ECO:0000256" key="10">
    <source>
        <dbReference type="ARBA" id="ARBA00023136"/>
    </source>
</evidence>
<evidence type="ECO:0000256" key="5">
    <source>
        <dbReference type="ARBA" id="ARBA00022679"/>
    </source>
</evidence>
<dbReference type="EC" id="2.7.13.3" evidence="3"/>
<dbReference type="PANTHER" id="PTHR45436:SF5">
    <property type="entry name" value="SENSOR HISTIDINE KINASE TRCS"/>
    <property type="match status" value="1"/>
</dbReference>
<keyword evidence="10 12" id="KW-0472">Membrane</keyword>
<dbReference type="STRING" id="350058.Mvan_2335"/>
<dbReference type="CDD" id="cd00082">
    <property type="entry name" value="HisKA"/>
    <property type="match status" value="1"/>
</dbReference>
<dbReference type="HOGENOM" id="CLU_586386_0_0_11"/>
<evidence type="ECO:0000313" key="14">
    <source>
        <dbReference type="EMBL" id="ABM13149.1"/>
    </source>
</evidence>
<dbReference type="Pfam" id="PF02518">
    <property type="entry name" value="HATPase_c"/>
    <property type="match status" value="1"/>
</dbReference>
<dbReference type="PROSITE" id="PS50109">
    <property type="entry name" value="HIS_KIN"/>
    <property type="match status" value="1"/>
</dbReference>
<dbReference type="eggNOG" id="COG5002">
    <property type="taxonomic scope" value="Bacteria"/>
</dbReference>
<evidence type="ECO:0000256" key="6">
    <source>
        <dbReference type="ARBA" id="ARBA00022692"/>
    </source>
</evidence>
<dbReference type="PRINTS" id="PR00344">
    <property type="entry name" value="BCTRLSENSOR"/>
</dbReference>
<name>A1T7J9_MYCVP</name>
<reference evidence="14" key="1">
    <citation type="submission" date="2006-12" db="EMBL/GenBank/DDBJ databases">
        <title>Complete sequence of Mycobacterium vanbaalenii PYR-1.</title>
        <authorList>
            <consortium name="US DOE Joint Genome Institute"/>
            <person name="Copeland A."/>
            <person name="Lucas S."/>
            <person name="Lapidus A."/>
            <person name="Barry K."/>
            <person name="Detter J.C."/>
            <person name="Glavina del Rio T."/>
            <person name="Hammon N."/>
            <person name="Israni S."/>
            <person name="Dalin E."/>
            <person name="Tice H."/>
            <person name="Pitluck S."/>
            <person name="Singan V."/>
            <person name="Schmutz J."/>
            <person name="Larimer F."/>
            <person name="Land M."/>
            <person name="Hauser L."/>
            <person name="Kyrpides N."/>
            <person name="Anderson I.J."/>
            <person name="Miller C."/>
            <person name="Richardson P."/>
        </authorList>
    </citation>
    <scope>NUCLEOTIDE SEQUENCE [LARGE SCALE GENOMIC DNA]</scope>
    <source>
        <strain evidence="14">PYR-1</strain>
    </source>
</reference>
<evidence type="ECO:0000256" key="11">
    <source>
        <dbReference type="SAM" id="Coils"/>
    </source>
</evidence>
<keyword evidence="8 12" id="KW-1133">Transmembrane helix</keyword>
<keyword evidence="15" id="KW-1185">Reference proteome</keyword>
<dbReference type="GO" id="GO:0005886">
    <property type="term" value="C:plasma membrane"/>
    <property type="evidence" value="ECO:0007669"/>
    <property type="project" value="UniProtKB-SubCell"/>
</dbReference>
<feature type="transmembrane region" description="Helical" evidence="12">
    <location>
        <begin position="20"/>
        <end position="41"/>
    </location>
</feature>
<dbReference type="InterPro" id="IPR003661">
    <property type="entry name" value="HisK_dim/P_dom"/>
</dbReference>
<proteinExistence type="predicted"/>
<dbReference type="KEGG" id="mva:Mvan_2335"/>
<accession>A1T7J9</accession>
<organism evidence="14 15">
    <name type="scientific">Mycolicibacterium vanbaalenii (strain DSM 7251 / JCM 13017 / BCRC 16820 / KCTC 9966 / NRRL B-24157 / PYR-1)</name>
    <name type="common">Mycobacterium vanbaalenii</name>
    <dbReference type="NCBI Taxonomy" id="350058"/>
    <lineage>
        <taxon>Bacteria</taxon>
        <taxon>Bacillati</taxon>
        <taxon>Actinomycetota</taxon>
        <taxon>Actinomycetes</taxon>
        <taxon>Mycobacteriales</taxon>
        <taxon>Mycobacteriaceae</taxon>
        <taxon>Mycolicibacterium</taxon>
    </lineage>
</organism>
<keyword evidence="4" id="KW-0597">Phosphoprotein</keyword>
<keyword evidence="9" id="KW-0902">Two-component regulatory system</keyword>
<dbReference type="Gene3D" id="3.30.565.10">
    <property type="entry name" value="Histidine kinase-like ATPase, C-terminal domain"/>
    <property type="match status" value="1"/>
</dbReference>
<dbReference type="PANTHER" id="PTHR45436">
    <property type="entry name" value="SENSOR HISTIDINE KINASE YKOH"/>
    <property type="match status" value="1"/>
</dbReference>
<evidence type="ECO:0000256" key="3">
    <source>
        <dbReference type="ARBA" id="ARBA00012438"/>
    </source>
</evidence>
<evidence type="ECO:0000259" key="13">
    <source>
        <dbReference type="PROSITE" id="PS50109"/>
    </source>
</evidence>
<dbReference type="InterPro" id="IPR003594">
    <property type="entry name" value="HATPase_dom"/>
</dbReference>
<dbReference type="EMBL" id="CP000511">
    <property type="protein sequence ID" value="ABM13149.1"/>
    <property type="molecule type" value="Genomic_DNA"/>
</dbReference>
<feature type="transmembrane region" description="Helical" evidence="12">
    <location>
        <begin position="173"/>
        <end position="197"/>
    </location>
</feature>
<dbReference type="InterPro" id="IPR004358">
    <property type="entry name" value="Sig_transdc_His_kin-like_C"/>
</dbReference>
<dbReference type="SUPFAM" id="SSF47384">
    <property type="entry name" value="Homodimeric domain of signal transducing histidine kinase"/>
    <property type="match status" value="1"/>
</dbReference>
<evidence type="ECO:0000313" key="15">
    <source>
        <dbReference type="Proteomes" id="UP000009159"/>
    </source>
</evidence>
<dbReference type="CDD" id="cd00075">
    <property type="entry name" value="HATPase"/>
    <property type="match status" value="1"/>
</dbReference>
<dbReference type="InterPro" id="IPR036097">
    <property type="entry name" value="HisK_dim/P_sf"/>
</dbReference>
<keyword evidence="7 14" id="KW-0418">Kinase</keyword>
<dbReference type="SMART" id="SM00388">
    <property type="entry name" value="HisKA"/>
    <property type="match status" value="1"/>
</dbReference>
<evidence type="ECO:0000256" key="1">
    <source>
        <dbReference type="ARBA" id="ARBA00000085"/>
    </source>
</evidence>
<dbReference type="SUPFAM" id="SSF55874">
    <property type="entry name" value="ATPase domain of HSP90 chaperone/DNA topoisomerase II/histidine kinase"/>
    <property type="match status" value="1"/>
</dbReference>